<reference evidence="2 3" key="1">
    <citation type="submission" date="2020-09" db="EMBL/GenBank/DDBJ databases">
        <title>De no assembly of potato wild relative species, Solanum commersonii.</title>
        <authorList>
            <person name="Cho K."/>
        </authorList>
    </citation>
    <scope>NUCLEOTIDE SEQUENCE [LARGE SCALE GENOMIC DNA]</scope>
    <source>
        <strain evidence="2">LZ3.2</strain>
        <tissue evidence="2">Leaf</tissue>
    </source>
</reference>
<name>A0A9J5Y5Z0_SOLCO</name>
<evidence type="ECO:0000256" key="1">
    <source>
        <dbReference type="SAM" id="MobiDB-lite"/>
    </source>
</evidence>
<dbReference type="AlphaFoldDB" id="A0A9J5Y5Z0"/>
<proteinExistence type="predicted"/>
<protein>
    <submittedName>
        <fullName evidence="2">Uncharacterized protein</fullName>
    </submittedName>
</protein>
<dbReference type="Proteomes" id="UP000824120">
    <property type="component" value="Chromosome 7"/>
</dbReference>
<evidence type="ECO:0000313" key="3">
    <source>
        <dbReference type="Proteomes" id="UP000824120"/>
    </source>
</evidence>
<feature type="region of interest" description="Disordered" evidence="1">
    <location>
        <begin position="30"/>
        <end position="81"/>
    </location>
</feature>
<dbReference type="EMBL" id="JACXVP010000007">
    <property type="protein sequence ID" value="KAG5595793.1"/>
    <property type="molecule type" value="Genomic_DNA"/>
</dbReference>
<keyword evidence="3" id="KW-1185">Reference proteome</keyword>
<gene>
    <name evidence="2" type="ORF">H5410_037025</name>
</gene>
<organism evidence="2 3">
    <name type="scientific">Solanum commersonii</name>
    <name type="common">Commerson's wild potato</name>
    <name type="synonym">Commerson's nightshade</name>
    <dbReference type="NCBI Taxonomy" id="4109"/>
    <lineage>
        <taxon>Eukaryota</taxon>
        <taxon>Viridiplantae</taxon>
        <taxon>Streptophyta</taxon>
        <taxon>Embryophyta</taxon>
        <taxon>Tracheophyta</taxon>
        <taxon>Spermatophyta</taxon>
        <taxon>Magnoliopsida</taxon>
        <taxon>eudicotyledons</taxon>
        <taxon>Gunneridae</taxon>
        <taxon>Pentapetalae</taxon>
        <taxon>asterids</taxon>
        <taxon>lamiids</taxon>
        <taxon>Solanales</taxon>
        <taxon>Solanaceae</taxon>
        <taxon>Solanoideae</taxon>
        <taxon>Solaneae</taxon>
        <taxon>Solanum</taxon>
    </lineage>
</organism>
<accession>A0A9J5Y5Z0</accession>
<evidence type="ECO:0000313" key="2">
    <source>
        <dbReference type="EMBL" id="KAG5595793.1"/>
    </source>
</evidence>
<sequence length="81" mass="8753">MHNETVAEDESRRVDEEFVEETFEKELRAKVGSSAVTPHSPIPSITASGTDGATEPSLLPPLIFLPGNDASLEVSNSRDSR</sequence>
<comment type="caution">
    <text evidence="2">The sequence shown here is derived from an EMBL/GenBank/DDBJ whole genome shotgun (WGS) entry which is preliminary data.</text>
</comment>